<dbReference type="AlphaFoldDB" id="A0A0J1FQB7"/>
<protein>
    <submittedName>
        <fullName evidence="2">Uncharacterized protein</fullName>
    </submittedName>
</protein>
<keyword evidence="1" id="KW-1133">Transmembrane helix</keyword>
<dbReference type="PATRIC" id="fig|476652.3.peg.2410"/>
<keyword evidence="1" id="KW-0472">Membrane</keyword>
<evidence type="ECO:0000256" key="1">
    <source>
        <dbReference type="SAM" id="Phobius"/>
    </source>
</evidence>
<dbReference type="RefSeq" id="WP_047810181.1">
    <property type="nucleotide sequence ID" value="NZ_LDZY01000007.1"/>
</dbReference>
<accession>A0A0J1FQB7</accession>
<comment type="caution">
    <text evidence="2">The sequence shown here is derived from an EMBL/GenBank/DDBJ whole genome shotgun (WGS) entry which is preliminary data.</text>
</comment>
<gene>
    <name evidence="2" type="ORF">DEAC_c23200</name>
</gene>
<dbReference type="STRING" id="476652.DEAC_c23200"/>
<reference evidence="2 3" key="1">
    <citation type="submission" date="2015-06" db="EMBL/GenBank/DDBJ databases">
        <title>Draft genome of the moderately acidophilic sulfate reducer Candidatus Desulfosporosinus acididurans strain M1.</title>
        <authorList>
            <person name="Poehlein A."/>
            <person name="Petzsch P."/>
            <person name="Johnson B.D."/>
            <person name="Schloemann M."/>
            <person name="Daniel R."/>
            <person name="Muehling M."/>
        </authorList>
    </citation>
    <scope>NUCLEOTIDE SEQUENCE [LARGE SCALE GENOMIC DNA]</scope>
    <source>
        <strain evidence="2 3">M1</strain>
    </source>
</reference>
<sequence>MITVFDFIYNIIILLGFICFLWLAWMFYDTYKRLGYDENGNQVVWKRKYWKDHKKELKALTERIVQERLGKERT</sequence>
<evidence type="ECO:0000313" key="3">
    <source>
        <dbReference type="Proteomes" id="UP000036356"/>
    </source>
</evidence>
<dbReference type="EMBL" id="LDZY01000007">
    <property type="protein sequence ID" value="KLU65690.1"/>
    <property type="molecule type" value="Genomic_DNA"/>
</dbReference>
<keyword evidence="1" id="KW-0812">Transmembrane</keyword>
<evidence type="ECO:0000313" key="2">
    <source>
        <dbReference type="EMBL" id="KLU65690.1"/>
    </source>
</evidence>
<organism evidence="2 3">
    <name type="scientific">Desulfosporosinus acididurans</name>
    <dbReference type="NCBI Taxonomy" id="476652"/>
    <lineage>
        <taxon>Bacteria</taxon>
        <taxon>Bacillati</taxon>
        <taxon>Bacillota</taxon>
        <taxon>Clostridia</taxon>
        <taxon>Eubacteriales</taxon>
        <taxon>Desulfitobacteriaceae</taxon>
        <taxon>Desulfosporosinus</taxon>
    </lineage>
</organism>
<dbReference type="Proteomes" id="UP000036356">
    <property type="component" value="Unassembled WGS sequence"/>
</dbReference>
<name>A0A0J1FQB7_9FIRM</name>
<proteinExistence type="predicted"/>
<feature type="transmembrane region" description="Helical" evidence="1">
    <location>
        <begin position="7"/>
        <end position="28"/>
    </location>
</feature>
<keyword evidence="3" id="KW-1185">Reference proteome</keyword>